<dbReference type="InterPro" id="IPR036388">
    <property type="entry name" value="WH-like_DNA-bd_sf"/>
</dbReference>
<sequence>MTSFVGRTAQLDEVARRLSVDRAVTLTGVGGVGKTRLALAHAAAVHGSYADGVWLAELAPLRDDQEVVRTVAHAVGIRDQSTRDSMGTLVGHLRAHPRTLLVLDNCEHLLAECAGLVAALLSEATELRVLATSRSRLSIPGESVLTVPPLTVPPAVVSTLEEANVHESVRLLVDRARSGRGGEWEPSEDDVRHLVSICRRLDGLPAAIELAAVRLRSMSLADLDLRLTEMFRLLNRGSASTLPRHQTMRAIVDWSHQLCTGQERRLWARLSAFRSSFDLAAAENVCSSDELPSWEIADVLHDLVDKSLVIPDAGRVRFRLPEPIRQYGVELLGAEAPVVRQRMAGHYVATAAHVARSWYGPDELVLLRQVRADMPNYRAALEVLGAHPDALRLATDLARTRESFYNGWLPEIRSILEQALAATPPEPDPARLGALAALAFIVLCQGDPVDAIVREALELAETLPPGPVPAVDNVLGLVALFAAADAEEAFARLTAARDAMAAMGPDWAGDRSMAVVMLANTAALLGDAEQARSYTKQCYDELDAAGEPWLRIWALWTMAVAELRFGTAATAEELLRRALRDQLDIGDRWGPTWAVEVLAWITAALDQPERAAELLGAASAMQVMAGVGVAGMRPIALHRAACERRLRRAMGDRTFEAWFARGARITDYDQAVALALSPGEGLLTPAQTKVVRLVAAGRTNQQIASALHVSVRTVESHVARVQQQLDLPNRVTIAVWWQKQQP</sequence>
<reference evidence="3" key="1">
    <citation type="journal article" date="2019" name="Int. J. Syst. Evol. Microbiol.">
        <title>The Global Catalogue of Microorganisms (GCM) 10K type strain sequencing project: providing services to taxonomists for standard genome sequencing and annotation.</title>
        <authorList>
            <consortium name="The Broad Institute Genomics Platform"/>
            <consortium name="The Broad Institute Genome Sequencing Center for Infectious Disease"/>
            <person name="Wu L."/>
            <person name="Ma J."/>
        </authorList>
    </citation>
    <scope>NUCLEOTIDE SEQUENCE [LARGE SCALE GENOMIC DNA]</scope>
    <source>
        <strain evidence="3">CGMCC 4.7405</strain>
    </source>
</reference>
<dbReference type="InterPro" id="IPR016032">
    <property type="entry name" value="Sig_transdc_resp-reg_C-effctor"/>
</dbReference>
<dbReference type="PRINTS" id="PR00038">
    <property type="entry name" value="HTHLUXR"/>
</dbReference>
<dbReference type="InterPro" id="IPR049052">
    <property type="entry name" value="nSTAND1"/>
</dbReference>
<dbReference type="Pfam" id="PF25872">
    <property type="entry name" value="HTH_77"/>
    <property type="match status" value="1"/>
</dbReference>
<dbReference type="SMART" id="SM00421">
    <property type="entry name" value="HTH_LUXR"/>
    <property type="match status" value="1"/>
</dbReference>
<dbReference type="InterPro" id="IPR058852">
    <property type="entry name" value="HTH_77"/>
</dbReference>
<dbReference type="SUPFAM" id="SSF46894">
    <property type="entry name" value="C-terminal effector domain of the bipartite response regulators"/>
    <property type="match status" value="1"/>
</dbReference>
<dbReference type="SUPFAM" id="SSF52540">
    <property type="entry name" value="P-loop containing nucleoside triphosphate hydrolases"/>
    <property type="match status" value="1"/>
</dbReference>
<evidence type="ECO:0000259" key="1">
    <source>
        <dbReference type="PROSITE" id="PS50043"/>
    </source>
</evidence>
<dbReference type="InterPro" id="IPR027417">
    <property type="entry name" value="P-loop_NTPase"/>
</dbReference>
<dbReference type="InterPro" id="IPR000792">
    <property type="entry name" value="Tscrpt_reg_LuxR_C"/>
</dbReference>
<proteinExistence type="predicted"/>
<dbReference type="PROSITE" id="PS50043">
    <property type="entry name" value="HTH_LUXR_2"/>
    <property type="match status" value="1"/>
</dbReference>
<name>A0ABV8BXD5_9PSEU</name>
<evidence type="ECO:0000313" key="3">
    <source>
        <dbReference type="Proteomes" id="UP001595690"/>
    </source>
</evidence>
<dbReference type="PANTHER" id="PTHR47691:SF3">
    <property type="entry name" value="HTH-TYPE TRANSCRIPTIONAL REGULATOR RV0890C-RELATED"/>
    <property type="match status" value="1"/>
</dbReference>
<dbReference type="CDD" id="cd06170">
    <property type="entry name" value="LuxR_C_like"/>
    <property type="match status" value="1"/>
</dbReference>
<accession>A0ABV8BXD5</accession>
<dbReference type="SUPFAM" id="SSF48452">
    <property type="entry name" value="TPR-like"/>
    <property type="match status" value="1"/>
</dbReference>
<dbReference type="RefSeq" id="WP_382375710.1">
    <property type="nucleotide sequence ID" value="NZ_JBHRZI010000017.1"/>
</dbReference>
<gene>
    <name evidence="2" type="ORF">ACFOWZ_23135</name>
</gene>
<dbReference type="PANTHER" id="PTHR47691">
    <property type="entry name" value="REGULATOR-RELATED"/>
    <property type="match status" value="1"/>
</dbReference>
<dbReference type="Pfam" id="PF20703">
    <property type="entry name" value="nSTAND1"/>
    <property type="match status" value="1"/>
</dbReference>
<dbReference type="InterPro" id="IPR011990">
    <property type="entry name" value="TPR-like_helical_dom_sf"/>
</dbReference>
<dbReference type="Gene3D" id="1.10.10.10">
    <property type="entry name" value="Winged helix-like DNA-binding domain superfamily/Winged helix DNA-binding domain"/>
    <property type="match status" value="1"/>
</dbReference>
<feature type="domain" description="HTH luxR-type" evidence="1">
    <location>
        <begin position="676"/>
        <end position="741"/>
    </location>
</feature>
<organism evidence="2 3">
    <name type="scientific">Lentzea rhizosphaerae</name>
    <dbReference type="NCBI Taxonomy" id="2041025"/>
    <lineage>
        <taxon>Bacteria</taxon>
        <taxon>Bacillati</taxon>
        <taxon>Actinomycetota</taxon>
        <taxon>Actinomycetes</taxon>
        <taxon>Pseudonocardiales</taxon>
        <taxon>Pseudonocardiaceae</taxon>
        <taxon>Lentzea</taxon>
    </lineage>
</organism>
<keyword evidence="3" id="KW-1185">Reference proteome</keyword>
<evidence type="ECO:0000313" key="2">
    <source>
        <dbReference type="EMBL" id="MFC3894386.1"/>
    </source>
</evidence>
<dbReference type="Gene3D" id="1.25.40.10">
    <property type="entry name" value="Tetratricopeptide repeat domain"/>
    <property type="match status" value="1"/>
</dbReference>
<dbReference type="Pfam" id="PF00196">
    <property type="entry name" value="GerE"/>
    <property type="match status" value="1"/>
</dbReference>
<dbReference type="EMBL" id="JBHRZI010000017">
    <property type="protein sequence ID" value="MFC3894386.1"/>
    <property type="molecule type" value="Genomic_DNA"/>
</dbReference>
<dbReference type="Proteomes" id="UP001595690">
    <property type="component" value="Unassembled WGS sequence"/>
</dbReference>
<comment type="caution">
    <text evidence="2">The sequence shown here is derived from an EMBL/GenBank/DDBJ whole genome shotgun (WGS) entry which is preliminary data.</text>
</comment>
<dbReference type="Gene3D" id="3.40.50.300">
    <property type="entry name" value="P-loop containing nucleotide triphosphate hydrolases"/>
    <property type="match status" value="1"/>
</dbReference>
<protein>
    <submittedName>
        <fullName evidence="2">LuxR C-terminal-related transcriptional regulator</fullName>
    </submittedName>
</protein>